<dbReference type="Proteomes" id="UP001269144">
    <property type="component" value="Unassembled WGS sequence"/>
</dbReference>
<accession>A0ABU2HS23</accession>
<keyword evidence="3" id="KW-1185">Reference proteome</keyword>
<dbReference type="EMBL" id="JAVQLW010000001">
    <property type="protein sequence ID" value="MDS9467818.1"/>
    <property type="molecule type" value="Genomic_DNA"/>
</dbReference>
<evidence type="ECO:0000313" key="3">
    <source>
        <dbReference type="Proteomes" id="UP001269144"/>
    </source>
</evidence>
<evidence type="ECO:0000313" key="2">
    <source>
        <dbReference type="EMBL" id="MDS9467818.1"/>
    </source>
</evidence>
<organism evidence="2 3">
    <name type="scientific">Paracoccus aurantius</name>
    <dbReference type="NCBI Taxonomy" id="3073814"/>
    <lineage>
        <taxon>Bacteria</taxon>
        <taxon>Pseudomonadati</taxon>
        <taxon>Pseudomonadota</taxon>
        <taxon>Alphaproteobacteria</taxon>
        <taxon>Rhodobacterales</taxon>
        <taxon>Paracoccaceae</taxon>
        <taxon>Paracoccus</taxon>
    </lineage>
</organism>
<evidence type="ECO:0000259" key="1">
    <source>
        <dbReference type="Pfam" id="PF18864"/>
    </source>
</evidence>
<feature type="domain" description="AbiTii" evidence="1">
    <location>
        <begin position="4"/>
        <end position="189"/>
    </location>
</feature>
<name>A0ABU2HS23_9RHOB</name>
<dbReference type="Pfam" id="PF18864">
    <property type="entry name" value="AbiTii"/>
    <property type="match status" value="1"/>
</dbReference>
<dbReference type="InterPro" id="IPR041304">
    <property type="entry name" value="AbiTii"/>
</dbReference>
<proteinExistence type="predicted"/>
<dbReference type="RefSeq" id="WP_311159988.1">
    <property type="nucleotide sequence ID" value="NZ_JAVQLW010000001.1"/>
</dbReference>
<protein>
    <recommendedName>
        <fullName evidence="1">AbiTii domain-containing protein</fullName>
    </recommendedName>
</protein>
<gene>
    <name evidence="2" type="ORF">RGQ15_09585</name>
</gene>
<comment type="caution">
    <text evidence="2">The sequence shown here is derived from an EMBL/GenBank/DDBJ whole genome shotgun (WGS) entry which is preliminary data.</text>
</comment>
<reference evidence="3" key="1">
    <citation type="submission" date="2023-07" db="EMBL/GenBank/DDBJ databases">
        <title>Paracoccus sp. MBLB3053 whole genome sequence.</title>
        <authorList>
            <person name="Hwang C.Y."/>
            <person name="Cho E.-S."/>
            <person name="Seo M.-J."/>
        </authorList>
    </citation>
    <scope>NUCLEOTIDE SEQUENCE [LARGE SCALE GENOMIC DNA]</scope>
    <source>
        <strain evidence="3">MBLB3053</strain>
    </source>
</reference>
<sequence>MASSLIGEITEGAMTGEKSLVTLLRMMKVAALRLGLPEVESWVDTELNGYVEEEDVPEYRNVTGQVVVKSHYRGWEIVSGDPITLSIMQQRNLGASVALLETMMAQAMSNGNSGTFTIFFSPQIVEKFIEGNAGHIAAAGTRITSGQVAAVLDHVRGKILDWAIEMEKQGVVGENMTFSKEEKEEAARVMNNITVHGSVGTFAGNIGAGNASGAITVNTVDIPEALNLARELQQHTPALIAAGATPSLERTVAEINIELSSPNPDTGRVGGLVDLAKNALAGASGNLMATGAIALLEKIVTSIGG</sequence>